<keyword evidence="2" id="KW-0812">Transmembrane</keyword>
<reference evidence="4 5" key="1">
    <citation type="submission" date="2024-04" db="EMBL/GenBank/DDBJ databases">
        <title>Tritrichomonas musculus Genome.</title>
        <authorList>
            <person name="Alves-Ferreira E."/>
            <person name="Grigg M."/>
            <person name="Lorenzi H."/>
            <person name="Galac M."/>
        </authorList>
    </citation>
    <scope>NUCLEOTIDE SEQUENCE [LARGE SCALE GENOMIC DNA]</scope>
    <source>
        <strain evidence="4 5">EAF2021</strain>
    </source>
</reference>
<sequence>MNRTSEFFTYLRREELKGPLRNQIRQVPNNYLQFSEASKEVRQRLMHARDSVHELFLKIRKGNIFGEDEERINEIIISLNHDLAQVETKISSLYNIKFKPQNYKDAIQTLQQNLSDITKDFQTLIKKRSEISTKIQERRQNITAPIHQSNYFPTMYNDETEVPMYQDTQVIQETRERYDLVRNVEQSITEIASMFQKLSQMIASQEYDVQRIDENANDASTNLLKGTKQLEKFYEKTKKNRWLIMKIGAVLIVFALIFILII</sequence>
<name>A0ABR2K4A7_9EUKA</name>
<dbReference type="EMBL" id="JAPFFF010000007">
    <property type="protein sequence ID" value="KAK8885747.1"/>
    <property type="molecule type" value="Genomic_DNA"/>
</dbReference>
<keyword evidence="5" id="KW-1185">Reference proteome</keyword>
<dbReference type="InterPro" id="IPR010989">
    <property type="entry name" value="SNARE"/>
</dbReference>
<dbReference type="Gene3D" id="1.20.5.110">
    <property type="match status" value="1"/>
</dbReference>
<organism evidence="4 5">
    <name type="scientific">Tritrichomonas musculus</name>
    <dbReference type="NCBI Taxonomy" id="1915356"/>
    <lineage>
        <taxon>Eukaryota</taxon>
        <taxon>Metamonada</taxon>
        <taxon>Parabasalia</taxon>
        <taxon>Tritrichomonadida</taxon>
        <taxon>Tritrichomonadidae</taxon>
        <taxon>Tritrichomonas</taxon>
    </lineage>
</organism>
<gene>
    <name evidence="4" type="ORF">M9Y10_041200</name>
</gene>
<dbReference type="Proteomes" id="UP001470230">
    <property type="component" value="Unassembled WGS sequence"/>
</dbReference>
<accession>A0ABR2K4A7</accession>
<feature type="domain" description="T-SNARE coiled-coil homology" evidence="3">
    <location>
        <begin position="171"/>
        <end position="233"/>
    </location>
</feature>
<feature type="transmembrane region" description="Helical" evidence="2">
    <location>
        <begin position="242"/>
        <end position="261"/>
    </location>
</feature>
<evidence type="ECO:0000313" key="5">
    <source>
        <dbReference type="Proteomes" id="UP001470230"/>
    </source>
</evidence>
<dbReference type="CDD" id="cd15844">
    <property type="entry name" value="SNARE_syntaxin5"/>
    <property type="match status" value="1"/>
</dbReference>
<comment type="caution">
    <text evidence="4">The sequence shown here is derived from an EMBL/GenBank/DDBJ whole genome shotgun (WGS) entry which is preliminary data.</text>
</comment>
<dbReference type="PROSITE" id="PS50192">
    <property type="entry name" value="T_SNARE"/>
    <property type="match status" value="1"/>
</dbReference>
<evidence type="ECO:0000256" key="2">
    <source>
        <dbReference type="SAM" id="Phobius"/>
    </source>
</evidence>
<comment type="similarity">
    <text evidence="1">Belongs to the syntaxin family.</text>
</comment>
<dbReference type="InterPro" id="IPR045242">
    <property type="entry name" value="Syntaxin"/>
</dbReference>
<dbReference type="InterPro" id="IPR000727">
    <property type="entry name" value="T_SNARE_dom"/>
</dbReference>
<proteinExistence type="inferred from homology"/>
<dbReference type="Pfam" id="PF05739">
    <property type="entry name" value="SNARE"/>
    <property type="match status" value="1"/>
</dbReference>
<evidence type="ECO:0000313" key="4">
    <source>
        <dbReference type="EMBL" id="KAK8885747.1"/>
    </source>
</evidence>
<evidence type="ECO:0000256" key="1">
    <source>
        <dbReference type="ARBA" id="ARBA00009063"/>
    </source>
</evidence>
<dbReference type="PANTHER" id="PTHR19957">
    <property type="entry name" value="SYNTAXIN"/>
    <property type="match status" value="1"/>
</dbReference>
<evidence type="ECO:0000259" key="3">
    <source>
        <dbReference type="PROSITE" id="PS50192"/>
    </source>
</evidence>
<protein>
    <submittedName>
        <fullName evidence="4">Syntaxin-5</fullName>
    </submittedName>
</protein>
<dbReference type="SMART" id="SM00397">
    <property type="entry name" value="t_SNARE"/>
    <property type="match status" value="1"/>
</dbReference>
<keyword evidence="2" id="KW-0472">Membrane</keyword>
<keyword evidence="2" id="KW-1133">Transmembrane helix</keyword>
<dbReference type="SUPFAM" id="SSF47661">
    <property type="entry name" value="t-snare proteins"/>
    <property type="match status" value="1"/>
</dbReference>